<proteinExistence type="predicted"/>
<dbReference type="InterPro" id="IPR025684">
    <property type="entry name" value="SprA_N_dom"/>
</dbReference>
<accession>A0AA41Y732</accession>
<evidence type="ECO:0000313" key="2">
    <source>
        <dbReference type="EMBL" id="MCW0482681.1"/>
    </source>
</evidence>
<dbReference type="InterPro" id="IPR026377">
    <property type="entry name" value="Cell_surface_SprA"/>
</dbReference>
<evidence type="ECO:0000313" key="3">
    <source>
        <dbReference type="Proteomes" id="UP001163821"/>
    </source>
</evidence>
<feature type="domain" description="Gliding motility protein SprA N-terminal" evidence="1">
    <location>
        <begin position="1096"/>
        <end position="1622"/>
    </location>
</feature>
<comment type="caution">
    <text evidence="2">The sequence shown here is derived from an EMBL/GenBank/DDBJ whole genome shotgun (WGS) entry which is preliminary data.</text>
</comment>
<dbReference type="NCBIfam" id="TIGR04189">
    <property type="entry name" value="surface_SprA"/>
    <property type="match status" value="1"/>
</dbReference>
<sequence length="2507" mass="283480">MKKYLKNTLLLIVFSGIMAMGWTSVPVNLHFRSAAVFPQLPDSVEIDTTGVLPYPFRDKPAFETPGTRDSSGLYLQKPSNIKTQVEYDPVTGTYILQEKIGDMDYRLPKTMSLQEYVRYDFQNSIRNYWRQRASQADLESQGTFIPRLTVGGEAFNRIFGGNTIDVRPQGYVEVSFGYQMNSTENPSIPERLRKTPSFDFDQKIQMNVNGSIGEKMKMRVNYNTEATFDYENKMNLDYSGDEDDIIKKIEAGNVSLPLNGSLISGGTNLFGVKTEMQFGKLNLTTIFSQNKGETKVVEMEGGAQKTQFEVKASAYDANRHFFLSQYFRDHYDEALAQLPVIRSSVTINKIEVWVTNKSGNYNEARNILALMDLGEHASNLYNSVPGFGDPGGQPYPENVYPFNGANSMYEELTTNYGDIREVSQITKTMAAFSTYGFAGGQDFEKIEQARKLNASEYTVNLNLGYISLNSALNADEVLAVAFNYTANGKTYQVGEFSSDGIEAPQTLVLKLLKGTNLSPKLPTWKLMMKNIYNLNAYQLSSEEFILDVLYLNDSTGTYINYLPESNLQGHILLNVLNLDNLNSQLDPGRNGVFDFIEGVTVHSASGRIIFPSVEPFGSLLRDSIQGTDFAEKYVYQSLYDSTRTYAEQDASHNKYVLKGSYKGSSSSEISLGTFNLAQGSVKVTSGGITLVENIDYTVDYTLGRVKIINPAYLESGANLQISTESEDLFTVQRKTLIGTHANYAFSDNFNLGATILYMNERPLTQKVNYGDDPISNAMFGLDANYTTQSNLLTKLVDKLPFIETKEVSTVSVEAEVAQLVVGESGVTNSTVYIDDFESTQTSIDLRARQSWVLASTPQKQARFPEGDLDDELAYSFNRAKLAWYVIDPLFLRNTAQTPAHIRQDKEQLSDHLVREVYQREIFPDKDTEIGVPTNISVFDLAYYPEERGPYNFDTNPSPYSAGINPDGTLRQPETRWGGIMRKIETTDFESANVEYIEFWMMDPFVNDTLGLHEGGDLYFNLGDISEDMLKDSRKSFENGLPETDEIANVDTTVWGQVSNKTQITNSFVTDPEIIIRQDVGFDGLSDAHEQTFYSGYLQAVQNILDQDVLEEFLLDPSGDNYHYYRGSDFDAEEVGIRDRYKKYNGPEGNSVPASKSPESYTTSAYTLPDVEDINSDNTLNEYERYYQYRVSIRREDMILGNNYISDIRTARVELANGKVGEVKWYQFKVPVKQPEQVIGGISDFSSIRFMRMFLSQFSDPVFLRFATLELVRADWRRYTDKLELLDDGTGMNTQFDVSVVNIEENSDRKPVNYILPPGIDRVIDPSNAQLLQLNEQSLVLRATDLEQGDSRAAYKNIYLDFRQYKRLKLELHAEELDGYPVNDDELYFFMRIGSDYDNSYYEYEVPLKLTAPGLYNGNIEGDRYAVWPEANRINIPLTLFTDVKLSRNEAMHEPGSTLRTSDVFEMIHEGWNDNKNYVKVKGNPNLGNVEVMMMGIRHKKTSEFNPGPKSVEVWANELRLSELDDNGGWAANLRVSTKLADLGSVVFAGRHRSVGFGSIDQSASERAMDALTEFDISSSLELGKFFPKEAQVRIPLYVGVSRSVSNPKYNPLDPDVTMKDALRRSGSSAEKDSIKKVAQDFSTRKSIVLNNVKVDKVSKSGKPRLYDPANFSVSYSFNEEKERDINTKYSTEKSHRGALTYNFSTRPEVIEPFKNSKLLKGNAFKLVKDFNFYLLPTQISYRNELFRYYKEVQTRNIANPNLIIPLTVEKDFIWRRNFDIRYNLTRSLKVDFSSEGTARIDEPEGRINRGDDDYQIKKDSILTNLLNMGRPVLYHHVLNASYQVPINKFPLFNWITLTGRYQAMYDWTAGSLTDEAVELGNVVENSRVMQGNGQFSMLNLYNKVPFLKEVNQRFVSQSRSARSSSSRAQAVEKAAAGANGTRVKEVEYSSTVDLKANVPSVIDHKLKTREVQVQVFNERGMMVRGSVEIVNENQVRFTPVANLEGAKLTVKGKRQLPETLPYKMALYTARTLMSVKTLAVTYSSSDGTVLPGFMPEPSLFGSGKYSPDPAMFGNIASTRAPGLPFLLGWQDENFARDAALKGWITRDTTLNAPYTMSHNETFTFRADIEPLPFLRIDLTANRGKSENISEYYIFDSQTGNFNALNRTERGNFTMSVNTWKTAFSKMGEAEIEVSDAYQTMLDNRIVIARRLAARRVPNPAEGYDPQMVNPQTGYPLGYGPTSQQVMIPAFIAAYTGQSAEKVALEPFPSLKYMRPNWRITYDGVVSKIKGLSKVAKSINLNHSYRSSYNVGSYLTNLSYDDAFYGDGFSYVTNLLNGDFVNQYDINSVSITEQLNPLINIDVTWLNDMSTRVEIKRARNLTLNFANNQLTEVLSNEVSFGFGYRFQRMDLIIKTKNSQKAYSNDLNIRADLSFRKNKTLLRKLMENDNQLTAGQNAITIKTTADYMLSDRFQLRLYYDKVINEPFTSSAFPTATTNFGVSFRFTLAQ</sequence>
<organism evidence="2 3">
    <name type="scientific">Gaoshiqia sediminis</name>
    <dbReference type="NCBI Taxonomy" id="2986998"/>
    <lineage>
        <taxon>Bacteria</taxon>
        <taxon>Pseudomonadati</taxon>
        <taxon>Bacteroidota</taxon>
        <taxon>Bacteroidia</taxon>
        <taxon>Marinilabiliales</taxon>
        <taxon>Prolixibacteraceae</taxon>
        <taxon>Gaoshiqia</taxon>
    </lineage>
</organism>
<dbReference type="Proteomes" id="UP001163821">
    <property type="component" value="Unassembled WGS sequence"/>
</dbReference>
<gene>
    <name evidence="2" type="primary">sprA</name>
    <name evidence="2" type="ORF">N2K84_08080</name>
</gene>
<keyword evidence="3" id="KW-1185">Reference proteome</keyword>
<evidence type="ECO:0000259" key="1">
    <source>
        <dbReference type="Pfam" id="PF14349"/>
    </source>
</evidence>
<dbReference type="EMBL" id="JAPAAF010000008">
    <property type="protein sequence ID" value="MCW0482681.1"/>
    <property type="molecule type" value="Genomic_DNA"/>
</dbReference>
<protein>
    <submittedName>
        <fullName evidence="2">Cell surface protein SprA</fullName>
    </submittedName>
</protein>
<name>A0AA41Y732_9BACT</name>
<dbReference type="RefSeq" id="WP_282591286.1">
    <property type="nucleotide sequence ID" value="NZ_JAPAAF010000008.1"/>
</dbReference>
<dbReference type="Pfam" id="PF14349">
    <property type="entry name" value="SprA_N"/>
    <property type="match status" value="2"/>
</dbReference>
<feature type="domain" description="Gliding motility protein SprA N-terminal" evidence="1">
    <location>
        <begin position="80"/>
        <end position="465"/>
    </location>
</feature>
<reference evidence="2" key="1">
    <citation type="submission" date="2022-10" db="EMBL/GenBank/DDBJ databases">
        <title>Gaoshiqiia sediminis gen. nov., sp. nov., isolated from coastal sediment.</title>
        <authorList>
            <person name="Yu W.X."/>
            <person name="Mu D.S."/>
            <person name="Du J.Z."/>
            <person name="Liang Y.Q."/>
        </authorList>
    </citation>
    <scope>NUCLEOTIDE SEQUENCE</scope>
    <source>
        <strain evidence="2">A06</strain>
    </source>
</reference>